<evidence type="ECO:0000313" key="2">
    <source>
        <dbReference type="Proteomes" id="UP000184172"/>
    </source>
</evidence>
<gene>
    <name evidence="1" type="ORF">SAMN04487908_107107</name>
</gene>
<evidence type="ECO:0008006" key="3">
    <source>
        <dbReference type="Google" id="ProtNLM"/>
    </source>
</evidence>
<reference evidence="2" key="1">
    <citation type="submission" date="2016-11" db="EMBL/GenBank/DDBJ databases">
        <authorList>
            <person name="Varghese N."/>
            <person name="Submissions S."/>
        </authorList>
    </citation>
    <scope>NUCLEOTIDE SEQUENCE [LARGE SCALE GENOMIC DNA]</scope>
    <source>
        <strain evidence="2">DSM 26349</strain>
    </source>
</reference>
<dbReference type="AlphaFoldDB" id="A0A1M6FCJ6"/>
<proteinExistence type="predicted"/>
<sequence length="157" mass="18423">MKYARLTKEQFEELHKEFINFLATQSITAEEWAELKSTKPEVVEQELDIFSDLVWEGVLNKVKFLEHISPQQLMLFRISQTHIDLIAIKIENTNIDITTKYGYKWLQQNIQDDSVVLYTSTKALKEDRNKDIFVLIQQGASITKGELFTYFSDLLEE</sequence>
<accession>A0A1M6FCJ6</accession>
<dbReference type="Proteomes" id="UP000184172">
    <property type="component" value="Unassembled WGS sequence"/>
</dbReference>
<dbReference type="Pfam" id="PF20105">
    <property type="entry name" value="DUF6495"/>
    <property type="match status" value="1"/>
</dbReference>
<organism evidence="1 2">
    <name type="scientific">Aequorivita viscosa</name>
    <dbReference type="NCBI Taxonomy" id="797419"/>
    <lineage>
        <taxon>Bacteria</taxon>
        <taxon>Pseudomonadati</taxon>
        <taxon>Bacteroidota</taxon>
        <taxon>Flavobacteriia</taxon>
        <taxon>Flavobacteriales</taxon>
        <taxon>Flavobacteriaceae</taxon>
        <taxon>Aequorivita</taxon>
    </lineage>
</organism>
<keyword evidence="2" id="KW-1185">Reference proteome</keyword>
<evidence type="ECO:0000313" key="1">
    <source>
        <dbReference type="EMBL" id="SHI95339.1"/>
    </source>
</evidence>
<dbReference type="RefSeq" id="WP_073216771.1">
    <property type="nucleotide sequence ID" value="NZ_FNNS01000008.1"/>
</dbReference>
<dbReference type="STRING" id="797419.SAMN05216556_108109"/>
<dbReference type="EMBL" id="FQYV01000007">
    <property type="protein sequence ID" value="SHI95339.1"/>
    <property type="molecule type" value="Genomic_DNA"/>
</dbReference>
<name>A0A1M6FCJ6_9FLAO</name>
<protein>
    <recommendedName>
        <fullName evidence="3">Histidyl-tRNA synthetase</fullName>
    </recommendedName>
</protein>
<dbReference type="OrthoDB" id="956723at2"/>
<dbReference type="InterPro" id="IPR045470">
    <property type="entry name" value="DUF6495"/>
</dbReference>